<dbReference type="SUPFAM" id="SSF52540">
    <property type="entry name" value="P-loop containing nucleoside triphosphate hydrolases"/>
    <property type="match status" value="1"/>
</dbReference>
<dbReference type="Gene3D" id="3.40.50.300">
    <property type="entry name" value="P-loop containing nucleotide triphosphate hydrolases"/>
    <property type="match status" value="1"/>
</dbReference>
<dbReference type="InterPro" id="IPR027417">
    <property type="entry name" value="P-loop_NTPase"/>
</dbReference>
<dbReference type="Proteomes" id="UP000278775">
    <property type="component" value="Unassembled WGS sequence"/>
</dbReference>
<evidence type="ECO:0000313" key="1">
    <source>
        <dbReference type="EMBL" id="RNA64018.1"/>
    </source>
</evidence>
<dbReference type="RefSeq" id="WP_122634773.1">
    <property type="nucleotide sequence ID" value="NZ_QWIU01000001.1"/>
</dbReference>
<gene>
    <name evidence="1" type="ORF">D1631_00405</name>
</gene>
<protein>
    <submittedName>
        <fullName evidence="1">Adenylate kinase</fullName>
    </submittedName>
</protein>
<dbReference type="OrthoDB" id="9813917at2"/>
<evidence type="ECO:0000313" key="2">
    <source>
        <dbReference type="Proteomes" id="UP000278775"/>
    </source>
</evidence>
<dbReference type="PANTHER" id="PTHR37816">
    <property type="entry name" value="YALI0E33011P"/>
    <property type="match status" value="1"/>
</dbReference>
<keyword evidence="1" id="KW-0418">Kinase</keyword>
<dbReference type="AlphaFoldDB" id="A0A3M7TL32"/>
<dbReference type="NCBIfam" id="NF004861">
    <property type="entry name" value="PRK06217.1"/>
    <property type="match status" value="1"/>
</dbReference>
<dbReference type="EMBL" id="QWIU01000001">
    <property type="protein sequence ID" value="RNA64018.1"/>
    <property type="molecule type" value="Genomic_DNA"/>
</dbReference>
<dbReference type="InterPro" id="IPR052922">
    <property type="entry name" value="Cytidylate_Kinase-2"/>
</dbReference>
<keyword evidence="1" id="KW-0808">Transferase</keyword>
<dbReference type="GO" id="GO:0016301">
    <property type="term" value="F:kinase activity"/>
    <property type="evidence" value="ECO:0007669"/>
    <property type="project" value="UniProtKB-KW"/>
</dbReference>
<comment type="caution">
    <text evidence="1">The sequence shown here is derived from an EMBL/GenBank/DDBJ whole genome shotgun (WGS) entry which is preliminary data.</text>
</comment>
<sequence>MRIHIFGASGSGVTTLGKLLSTELNIEYFDSDDFFWLNSELPFTQRRDPEVRNRLISQHLNRTKNWILGGSIIRWGEGVFPEFDLVVFLYLPPHIRLERLKEREYKRYGTEIITNPIITKQYRDFIIWSKDYDEDTGISNRTLKAHKKWLSEINYPVLEIEGNYTVQEKLKMIINEIKSLVC</sequence>
<organism evidence="1 2">
    <name type="scientific">Chryseobacterium nematophagum</name>
    <dbReference type="NCBI Taxonomy" id="2305228"/>
    <lineage>
        <taxon>Bacteria</taxon>
        <taxon>Pseudomonadati</taxon>
        <taxon>Bacteroidota</taxon>
        <taxon>Flavobacteriia</taxon>
        <taxon>Flavobacteriales</taxon>
        <taxon>Weeksellaceae</taxon>
        <taxon>Chryseobacterium group</taxon>
        <taxon>Chryseobacterium</taxon>
    </lineage>
</organism>
<accession>A0A3M7TL32</accession>
<dbReference type="PANTHER" id="PTHR37816:SF2">
    <property type="entry name" value="DNA TOPOLOGY MODULATION PROTEIN FLAR-RELATED PROTEIN"/>
    <property type="match status" value="1"/>
</dbReference>
<reference evidence="1 2" key="1">
    <citation type="submission" date="2018-08" db="EMBL/GenBank/DDBJ databases">
        <title>Chryseobacterium nematophagum: a novel matrix digesting pathogen of nematodes.</title>
        <authorList>
            <person name="Page A."/>
            <person name="Roberts M."/>
            <person name="Felix M.-A."/>
            <person name="Weir W."/>
        </authorList>
    </citation>
    <scope>NUCLEOTIDE SEQUENCE [LARGE SCALE GENOMIC DNA]</scope>
    <source>
        <strain evidence="1 2">JUb129</strain>
    </source>
</reference>
<proteinExistence type="predicted"/>
<name>A0A3M7TL32_9FLAO</name>
<dbReference type="Pfam" id="PF13238">
    <property type="entry name" value="AAA_18"/>
    <property type="match status" value="1"/>
</dbReference>